<name>A0ABR8W2I7_9MICO</name>
<dbReference type="InterPro" id="IPR003593">
    <property type="entry name" value="AAA+_ATPase"/>
</dbReference>
<dbReference type="RefSeq" id="WP_191712001.1">
    <property type="nucleotide sequence ID" value="NZ_JACSPX010000001.1"/>
</dbReference>
<dbReference type="CDD" id="cd03230">
    <property type="entry name" value="ABC_DR_subfamily_A"/>
    <property type="match status" value="1"/>
</dbReference>
<keyword evidence="3" id="KW-0547">Nucleotide-binding</keyword>
<feature type="region of interest" description="Disordered" evidence="6">
    <location>
        <begin position="1"/>
        <end position="27"/>
    </location>
</feature>
<evidence type="ECO:0000313" key="9">
    <source>
        <dbReference type="Proteomes" id="UP000611521"/>
    </source>
</evidence>
<keyword evidence="5" id="KW-0046">Antibiotic resistance</keyword>
<keyword evidence="4 8" id="KW-0067">ATP-binding</keyword>
<dbReference type="PROSITE" id="PS00211">
    <property type="entry name" value="ABC_TRANSPORTER_1"/>
    <property type="match status" value="1"/>
</dbReference>
<evidence type="ECO:0000256" key="3">
    <source>
        <dbReference type="ARBA" id="ARBA00022741"/>
    </source>
</evidence>
<organism evidence="8 9">
    <name type="scientific">Microbacterium commune</name>
    <dbReference type="NCBI Taxonomy" id="2762219"/>
    <lineage>
        <taxon>Bacteria</taxon>
        <taxon>Bacillati</taxon>
        <taxon>Actinomycetota</taxon>
        <taxon>Actinomycetes</taxon>
        <taxon>Micrococcales</taxon>
        <taxon>Microbacteriaceae</taxon>
        <taxon>Microbacterium</taxon>
    </lineage>
</organism>
<reference evidence="8 9" key="1">
    <citation type="submission" date="2020-08" db="EMBL/GenBank/DDBJ databases">
        <title>A Genomic Blueprint of the Chicken Gut Microbiome.</title>
        <authorList>
            <person name="Gilroy R."/>
            <person name="Ravi A."/>
            <person name="Getino M."/>
            <person name="Pursley I."/>
            <person name="Horton D.L."/>
            <person name="Alikhan N.-F."/>
            <person name="Baker D."/>
            <person name="Gharbi K."/>
            <person name="Hall N."/>
            <person name="Watson M."/>
            <person name="Adriaenssens E.M."/>
            <person name="Foster-Nyarko E."/>
            <person name="Jarju S."/>
            <person name="Secka A."/>
            <person name="Antonio M."/>
            <person name="Oren A."/>
            <person name="Chaudhuri R."/>
            <person name="La Ragione R.M."/>
            <person name="Hildebrand F."/>
            <person name="Pallen M.J."/>
        </authorList>
    </citation>
    <scope>NUCLEOTIDE SEQUENCE [LARGE SCALE GENOMIC DNA]</scope>
    <source>
        <strain evidence="8 9">Re1</strain>
    </source>
</reference>
<accession>A0ABR8W2I7</accession>
<dbReference type="SMART" id="SM00382">
    <property type="entry name" value="AAA"/>
    <property type="match status" value="1"/>
</dbReference>
<dbReference type="PROSITE" id="PS50893">
    <property type="entry name" value="ABC_TRANSPORTER_2"/>
    <property type="match status" value="1"/>
</dbReference>
<evidence type="ECO:0000313" key="8">
    <source>
        <dbReference type="EMBL" id="MBD8011212.1"/>
    </source>
</evidence>
<evidence type="ECO:0000259" key="7">
    <source>
        <dbReference type="PROSITE" id="PS50893"/>
    </source>
</evidence>
<dbReference type="InterPro" id="IPR050763">
    <property type="entry name" value="ABC_transporter_ATP-binding"/>
</dbReference>
<dbReference type="PANTHER" id="PTHR42711:SF17">
    <property type="entry name" value="ABC TRANSPORTER ATP-BINDING PROTEIN"/>
    <property type="match status" value="1"/>
</dbReference>
<feature type="domain" description="ABC transporter" evidence="7">
    <location>
        <begin position="32"/>
        <end position="261"/>
    </location>
</feature>
<evidence type="ECO:0000256" key="4">
    <source>
        <dbReference type="ARBA" id="ARBA00022840"/>
    </source>
</evidence>
<evidence type="ECO:0000256" key="1">
    <source>
        <dbReference type="ARBA" id="ARBA00004202"/>
    </source>
</evidence>
<protein>
    <submittedName>
        <fullName evidence="8">ABC transporter ATP-binding protein</fullName>
    </submittedName>
</protein>
<gene>
    <name evidence="8" type="ORF">H9633_02720</name>
</gene>
<dbReference type="PANTHER" id="PTHR42711">
    <property type="entry name" value="ABC TRANSPORTER ATP-BINDING PROTEIN"/>
    <property type="match status" value="1"/>
</dbReference>
<evidence type="ECO:0000256" key="6">
    <source>
        <dbReference type="SAM" id="MobiDB-lite"/>
    </source>
</evidence>
<dbReference type="Gene3D" id="3.40.50.300">
    <property type="entry name" value="P-loop containing nucleotide triphosphate hydrolases"/>
    <property type="match status" value="1"/>
</dbReference>
<dbReference type="InterPro" id="IPR027417">
    <property type="entry name" value="P-loop_NTPase"/>
</dbReference>
<dbReference type="GO" id="GO:0005524">
    <property type="term" value="F:ATP binding"/>
    <property type="evidence" value="ECO:0007669"/>
    <property type="project" value="UniProtKB-KW"/>
</dbReference>
<dbReference type="InterPro" id="IPR003439">
    <property type="entry name" value="ABC_transporter-like_ATP-bd"/>
</dbReference>
<dbReference type="SUPFAM" id="SSF52540">
    <property type="entry name" value="P-loop containing nucleoside triphosphate hydrolases"/>
    <property type="match status" value="1"/>
</dbReference>
<dbReference type="Pfam" id="PF00005">
    <property type="entry name" value="ABC_tran"/>
    <property type="match status" value="1"/>
</dbReference>
<comment type="caution">
    <text evidence="8">The sequence shown here is derived from an EMBL/GenBank/DDBJ whole genome shotgun (WGS) entry which is preliminary data.</text>
</comment>
<sequence length="330" mass="34400">MPTVAERPPAAQPNDVARPNAVGGDTAPPIAVELRGVRRHFGSGDQLVRAVDGLDLTIRRGEVVALLGPNGAGKTTTLDMLLGLSEPGEGSVRVRGMVPAAAARRGAIAAVLQTGGLLADLTVGETVRLIASLHGAAAMARVPSVLTKADLTALVGRRVAKCSGGEQQRVKFALALVADPGILVLDEPTAGMDVTARRRFWDVMRADADAGRTIIFATHYLEEAEQFAHRTVVMHRGRIVADAPTAQLRVGLGARGIAASLPADDEDAAGILRRLRESEDATDVRVDAGRLTLRASDSDAIAAALLAAGCRDLEITAPTLETAFTALTED</sequence>
<comment type="subcellular location">
    <subcellularLocation>
        <location evidence="1">Cell membrane</location>
        <topology evidence="1">Peripheral membrane protein</topology>
    </subcellularLocation>
</comment>
<keyword evidence="2" id="KW-0813">Transport</keyword>
<evidence type="ECO:0000256" key="5">
    <source>
        <dbReference type="ARBA" id="ARBA00023251"/>
    </source>
</evidence>
<dbReference type="Proteomes" id="UP000611521">
    <property type="component" value="Unassembled WGS sequence"/>
</dbReference>
<evidence type="ECO:0000256" key="2">
    <source>
        <dbReference type="ARBA" id="ARBA00022448"/>
    </source>
</evidence>
<dbReference type="EMBL" id="JACSPX010000001">
    <property type="protein sequence ID" value="MBD8011212.1"/>
    <property type="molecule type" value="Genomic_DNA"/>
</dbReference>
<proteinExistence type="predicted"/>
<keyword evidence="9" id="KW-1185">Reference proteome</keyword>
<dbReference type="InterPro" id="IPR017871">
    <property type="entry name" value="ABC_transporter-like_CS"/>
</dbReference>